<evidence type="ECO:0000313" key="3">
    <source>
        <dbReference type="EMBL" id="TWW80908.1"/>
    </source>
</evidence>
<dbReference type="InterPro" id="IPR013783">
    <property type="entry name" value="Ig-like_fold"/>
</dbReference>
<evidence type="ECO:0000313" key="4">
    <source>
        <dbReference type="Proteomes" id="UP000324091"/>
    </source>
</evidence>
<keyword evidence="4" id="KW-1185">Reference proteome</keyword>
<feature type="compositionally biased region" description="Polar residues" evidence="1">
    <location>
        <begin position="461"/>
        <end position="489"/>
    </location>
</feature>
<dbReference type="Proteomes" id="UP000324091">
    <property type="component" value="Chromosome 1"/>
</dbReference>
<dbReference type="Gene3D" id="2.60.40.10">
    <property type="entry name" value="Immunoglobulins"/>
    <property type="match status" value="1"/>
</dbReference>
<gene>
    <name evidence="3" type="ORF">D4764_01G0007230</name>
</gene>
<keyword evidence="2" id="KW-0472">Membrane</keyword>
<keyword evidence="2" id="KW-1133">Transmembrane helix</keyword>
<evidence type="ECO:0008006" key="5">
    <source>
        <dbReference type="Google" id="ProtNLM"/>
    </source>
</evidence>
<proteinExistence type="predicted"/>
<reference evidence="3 4" key="1">
    <citation type="submission" date="2019-04" db="EMBL/GenBank/DDBJ databases">
        <title>Chromosome genome assembly for Takifugu flavidus.</title>
        <authorList>
            <person name="Xiao S."/>
        </authorList>
    </citation>
    <scope>NUCLEOTIDE SEQUENCE [LARGE SCALE GENOMIC DNA]</scope>
    <source>
        <strain evidence="3">HTHZ2018</strain>
        <tissue evidence="3">Muscle</tissue>
    </source>
</reference>
<dbReference type="InterPro" id="IPR036179">
    <property type="entry name" value="Ig-like_dom_sf"/>
</dbReference>
<evidence type="ECO:0000256" key="2">
    <source>
        <dbReference type="SAM" id="Phobius"/>
    </source>
</evidence>
<protein>
    <recommendedName>
        <fullName evidence="5">Ig-like domain-containing protein</fullName>
    </recommendedName>
</protein>
<feature type="compositionally biased region" description="Polar residues" evidence="1">
    <location>
        <begin position="419"/>
        <end position="429"/>
    </location>
</feature>
<accession>A0A5C6PQ59</accession>
<feature type="region of interest" description="Disordered" evidence="1">
    <location>
        <begin position="419"/>
        <end position="499"/>
    </location>
</feature>
<dbReference type="EMBL" id="RHFK02000001">
    <property type="protein sequence ID" value="TWW80908.1"/>
    <property type="molecule type" value="Genomic_DNA"/>
</dbReference>
<name>A0A5C6PQ59_9TELE</name>
<dbReference type="PANTHER" id="PTHR33198">
    <property type="entry name" value="ANK_REP_REGION DOMAIN-CONTAINING PROTEIN-RELATED"/>
    <property type="match status" value="1"/>
</dbReference>
<dbReference type="AlphaFoldDB" id="A0A5C6PQ59"/>
<feature type="compositionally biased region" description="Acidic residues" evidence="1">
    <location>
        <begin position="440"/>
        <end position="458"/>
    </location>
</feature>
<sequence length="547" mass="62710">MRNLVSPAKPGDKTFDELVKLLKDHFNPKPSEIVQRCKFNSRYRKQGETVMEFVAVLRKLAQDCNYGDKLSEMIRDRLVCGIVDDRIQRRLLSEPDLTFDKALKLAQAIETACKDVKDLQSPEFVPQYMRAPQAVHKVYSKQTPYTQQNQRKVCYRCVAAQSIKYGLKGQEVKLKPQIQEQQPDLILWLHNDNKVVEFNGKEEDVYDPFKNRTTLDWHSAELHLTDLRSEDSGLYELELYTQEKSYFYSYTLQVIAPQPDIEYEWFFYGNTQPGPQLRIFLDNKHDERVYSCRVSNPLSNETAEFTAKDCYPGESSSVVLVAVLSAVVLLLVVAGVVIYRRYYKGGANQTGGESQLPLKSPPIKGKAAEYRSDILKDFISMKVKVRYKMRHQNRVGSDVSETSLSDLVLNRLQPTATETTEIFCPQSQQKRPHQDQKGSDEDDEDDEGRDNETAEDGESQLPLTSSPIKEGESQVQDEASKTGLAQTSQRQHRRRKTKSSLLIQLVKTEKSAQLRSSKNRTQVLQKLINQLTQVLQKLINQLTKVLE</sequence>
<dbReference type="PANTHER" id="PTHR33198:SF19">
    <property type="entry name" value="CCHC-TYPE DOMAIN-CONTAINING PROTEIN"/>
    <property type="match status" value="1"/>
</dbReference>
<comment type="caution">
    <text evidence="3">The sequence shown here is derived from an EMBL/GenBank/DDBJ whole genome shotgun (WGS) entry which is preliminary data.</text>
</comment>
<keyword evidence="2" id="KW-0812">Transmembrane</keyword>
<feature type="transmembrane region" description="Helical" evidence="2">
    <location>
        <begin position="318"/>
        <end position="339"/>
    </location>
</feature>
<organism evidence="3 4">
    <name type="scientific">Takifugu flavidus</name>
    <name type="common">sansaifugu</name>
    <dbReference type="NCBI Taxonomy" id="433684"/>
    <lineage>
        <taxon>Eukaryota</taxon>
        <taxon>Metazoa</taxon>
        <taxon>Chordata</taxon>
        <taxon>Craniata</taxon>
        <taxon>Vertebrata</taxon>
        <taxon>Euteleostomi</taxon>
        <taxon>Actinopterygii</taxon>
        <taxon>Neopterygii</taxon>
        <taxon>Teleostei</taxon>
        <taxon>Neoteleostei</taxon>
        <taxon>Acanthomorphata</taxon>
        <taxon>Eupercaria</taxon>
        <taxon>Tetraodontiformes</taxon>
        <taxon>Tetradontoidea</taxon>
        <taxon>Tetraodontidae</taxon>
        <taxon>Takifugu</taxon>
    </lineage>
</organism>
<evidence type="ECO:0000256" key="1">
    <source>
        <dbReference type="SAM" id="MobiDB-lite"/>
    </source>
</evidence>
<dbReference type="SUPFAM" id="SSF48726">
    <property type="entry name" value="Immunoglobulin"/>
    <property type="match status" value="1"/>
</dbReference>